<feature type="compositionally biased region" description="Basic and acidic residues" evidence="1">
    <location>
        <begin position="245"/>
        <end position="261"/>
    </location>
</feature>
<feature type="compositionally biased region" description="Basic and acidic residues" evidence="1">
    <location>
        <begin position="153"/>
        <end position="173"/>
    </location>
</feature>
<dbReference type="AlphaFoldDB" id="A0A645F9K3"/>
<sequence length="294" mass="32022">MQGHGVGLAPDMTGDHGHGTEFAHGTGVAQNHPIDQTPFDIGQGDIPEGLPARGSKHDSSLLFVAALGLHQRDQLPSDEGKGHEHGGQHNAGYGKDDLNVVLGQPGAQPAIGTEHQHIHQTCDHGRDGERQIDQGRQECLALELVLGNTPRGRHTEDQIQGHGNQRRDQRKLDGRDRIGLAQRGDIDIPALAQCFAKNGQQWQDQEDQHEQQGHYGQNPAHPTWLGRGHFLELCCLGRSRDLVQGDQDHQSNGDDGEKMRPDGQQIGEQRLNGCVNRRHLSGLPAPCAAMPAVR</sequence>
<feature type="compositionally biased region" description="Basic and acidic residues" evidence="1">
    <location>
        <begin position="74"/>
        <end position="87"/>
    </location>
</feature>
<reference evidence="2" key="1">
    <citation type="submission" date="2019-08" db="EMBL/GenBank/DDBJ databases">
        <authorList>
            <person name="Kucharzyk K."/>
            <person name="Murdoch R.W."/>
            <person name="Higgins S."/>
            <person name="Loffler F."/>
        </authorList>
    </citation>
    <scope>NUCLEOTIDE SEQUENCE</scope>
</reference>
<feature type="region of interest" description="Disordered" evidence="1">
    <location>
        <begin position="1"/>
        <end position="31"/>
    </location>
</feature>
<protein>
    <submittedName>
        <fullName evidence="2">Uncharacterized protein</fullName>
    </submittedName>
</protein>
<feature type="region of interest" description="Disordered" evidence="1">
    <location>
        <begin position="150"/>
        <end position="173"/>
    </location>
</feature>
<organism evidence="2">
    <name type="scientific">bioreactor metagenome</name>
    <dbReference type="NCBI Taxonomy" id="1076179"/>
    <lineage>
        <taxon>unclassified sequences</taxon>
        <taxon>metagenomes</taxon>
        <taxon>ecological metagenomes</taxon>
    </lineage>
</organism>
<accession>A0A645F9K3</accession>
<evidence type="ECO:0000256" key="1">
    <source>
        <dbReference type="SAM" id="MobiDB-lite"/>
    </source>
</evidence>
<proteinExistence type="predicted"/>
<comment type="caution">
    <text evidence="2">The sequence shown here is derived from an EMBL/GenBank/DDBJ whole genome shotgun (WGS) entry which is preliminary data.</text>
</comment>
<name>A0A645F9K3_9ZZZZ</name>
<evidence type="ECO:0000313" key="2">
    <source>
        <dbReference type="EMBL" id="MPN10580.1"/>
    </source>
</evidence>
<feature type="region of interest" description="Disordered" evidence="1">
    <location>
        <begin position="245"/>
        <end position="264"/>
    </location>
</feature>
<feature type="region of interest" description="Disordered" evidence="1">
    <location>
        <begin position="74"/>
        <end position="95"/>
    </location>
</feature>
<feature type="region of interest" description="Disordered" evidence="1">
    <location>
        <begin position="199"/>
        <end position="221"/>
    </location>
</feature>
<gene>
    <name evidence="2" type="ORF">SDC9_157875</name>
</gene>
<dbReference type="EMBL" id="VSSQ01056743">
    <property type="protein sequence ID" value="MPN10580.1"/>
    <property type="molecule type" value="Genomic_DNA"/>
</dbReference>